<name>A0A6G9XSU1_NOCBR</name>
<gene>
    <name evidence="1" type="ORF">F5X71_18025</name>
</gene>
<reference evidence="1 2" key="1">
    <citation type="journal article" date="2019" name="ACS Chem. Biol.">
        <title>Identification and Mobilization of a Cryptic Antibiotic Biosynthesis Gene Locus from a Human-Pathogenic Nocardia Isolate.</title>
        <authorList>
            <person name="Herisse M."/>
            <person name="Ishida K."/>
            <person name="Porter J.L."/>
            <person name="Howden B."/>
            <person name="Hertweck C."/>
            <person name="Stinear T.P."/>
            <person name="Pidot S.J."/>
        </authorList>
    </citation>
    <scope>NUCLEOTIDE SEQUENCE [LARGE SCALE GENOMIC DNA]</scope>
    <source>
        <strain evidence="1 2">AUSMDU00024985</strain>
    </source>
</reference>
<evidence type="ECO:0000313" key="1">
    <source>
        <dbReference type="EMBL" id="QIS03966.1"/>
    </source>
</evidence>
<dbReference type="Proteomes" id="UP000501705">
    <property type="component" value="Chromosome"/>
</dbReference>
<protein>
    <submittedName>
        <fullName evidence="1">Uncharacterized protein</fullName>
    </submittedName>
</protein>
<dbReference type="AlphaFoldDB" id="A0A6G9XSU1"/>
<accession>A0A6G9XSU1</accession>
<evidence type="ECO:0000313" key="2">
    <source>
        <dbReference type="Proteomes" id="UP000501705"/>
    </source>
</evidence>
<dbReference type="RefSeq" id="WP_167463084.1">
    <property type="nucleotide sequence ID" value="NZ_CP046171.1"/>
</dbReference>
<proteinExistence type="predicted"/>
<organism evidence="1 2">
    <name type="scientific">Nocardia brasiliensis</name>
    <dbReference type="NCBI Taxonomy" id="37326"/>
    <lineage>
        <taxon>Bacteria</taxon>
        <taxon>Bacillati</taxon>
        <taxon>Actinomycetota</taxon>
        <taxon>Actinomycetes</taxon>
        <taxon>Mycobacteriales</taxon>
        <taxon>Nocardiaceae</taxon>
        <taxon>Nocardia</taxon>
    </lineage>
</organism>
<sequence length="109" mass="11486">MTLEADLEKLRVKSNLLYGLSEEAAGLAIYDGMLPLFSSGEMLRAVGEATGLAGDVETALIPAVAGRLREISGLMHDATVTFRDAEGDNAADILAATYTKESGEWGAPR</sequence>
<dbReference type="EMBL" id="CP046171">
    <property type="protein sequence ID" value="QIS03966.1"/>
    <property type="molecule type" value="Genomic_DNA"/>
</dbReference>